<organism evidence="5">
    <name type="scientific">hydrothermal vent metagenome</name>
    <dbReference type="NCBI Taxonomy" id="652676"/>
    <lineage>
        <taxon>unclassified sequences</taxon>
        <taxon>metagenomes</taxon>
        <taxon>ecological metagenomes</taxon>
    </lineage>
</organism>
<evidence type="ECO:0000313" key="5">
    <source>
        <dbReference type="EMBL" id="VAW06889.1"/>
    </source>
</evidence>
<dbReference type="InterPro" id="IPR036390">
    <property type="entry name" value="WH_DNA-bd_sf"/>
</dbReference>
<sequence>MAETQTDVALAAKLFRGFGDQMRLAILAELAQAGELRVTDLVATLGGSQSNISGHMACLKDCGLVTDRPDGRQVFYRIAADEVVGVLRSAEALLGLSGEQIELCPNYPAP</sequence>
<gene>
    <name evidence="5" type="ORF">MNBD_ACTINO02-113</name>
</gene>
<evidence type="ECO:0000256" key="3">
    <source>
        <dbReference type="ARBA" id="ARBA00023163"/>
    </source>
</evidence>
<evidence type="ECO:0000259" key="4">
    <source>
        <dbReference type="PROSITE" id="PS50987"/>
    </source>
</evidence>
<keyword evidence="3" id="KW-0804">Transcription</keyword>
<dbReference type="PANTHER" id="PTHR43132">
    <property type="entry name" value="ARSENICAL RESISTANCE OPERON REPRESSOR ARSR-RELATED"/>
    <property type="match status" value="1"/>
</dbReference>
<keyword evidence="2" id="KW-0238">DNA-binding</keyword>
<proteinExistence type="predicted"/>
<dbReference type="NCBIfam" id="NF033788">
    <property type="entry name" value="HTH_metalloreg"/>
    <property type="match status" value="1"/>
</dbReference>
<reference evidence="5" key="1">
    <citation type="submission" date="2018-06" db="EMBL/GenBank/DDBJ databases">
        <authorList>
            <person name="Zhirakovskaya E."/>
        </authorList>
    </citation>
    <scope>NUCLEOTIDE SEQUENCE</scope>
</reference>
<dbReference type="PROSITE" id="PS50987">
    <property type="entry name" value="HTH_ARSR_2"/>
    <property type="match status" value="1"/>
</dbReference>
<dbReference type="AlphaFoldDB" id="A0A3B0T3H4"/>
<protein>
    <recommendedName>
        <fullName evidence="4">HTH arsR-type domain-containing protein</fullName>
    </recommendedName>
</protein>
<accession>A0A3B0T3H4</accession>
<dbReference type="InterPro" id="IPR036388">
    <property type="entry name" value="WH-like_DNA-bd_sf"/>
</dbReference>
<evidence type="ECO:0000256" key="2">
    <source>
        <dbReference type="ARBA" id="ARBA00023125"/>
    </source>
</evidence>
<dbReference type="GO" id="GO:0003700">
    <property type="term" value="F:DNA-binding transcription factor activity"/>
    <property type="evidence" value="ECO:0007669"/>
    <property type="project" value="InterPro"/>
</dbReference>
<dbReference type="EMBL" id="UOEK01000373">
    <property type="protein sequence ID" value="VAW06889.1"/>
    <property type="molecule type" value="Genomic_DNA"/>
</dbReference>
<dbReference type="InterPro" id="IPR051011">
    <property type="entry name" value="Metal_resp_trans_reg"/>
</dbReference>
<dbReference type="GO" id="GO:0003677">
    <property type="term" value="F:DNA binding"/>
    <property type="evidence" value="ECO:0007669"/>
    <property type="project" value="UniProtKB-KW"/>
</dbReference>
<dbReference type="Gene3D" id="1.10.10.10">
    <property type="entry name" value="Winged helix-like DNA-binding domain superfamily/Winged helix DNA-binding domain"/>
    <property type="match status" value="1"/>
</dbReference>
<dbReference type="PRINTS" id="PR00778">
    <property type="entry name" value="HTHARSR"/>
</dbReference>
<dbReference type="InterPro" id="IPR011991">
    <property type="entry name" value="ArsR-like_HTH"/>
</dbReference>
<dbReference type="SUPFAM" id="SSF46785">
    <property type="entry name" value="Winged helix' DNA-binding domain"/>
    <property type="match status" value="1"/>
</dbReference>
<dbReference type="Pfam" id="PF01022">
    <property type="entry name" value="HTH_5"/>
    <property type="match status" value="1"/>
</dbReference>
<keyword evidence="1" id="KW-0805">Transcription regulation</keyword>
<name>A0A3B0T3H4_9ZZZZ</name>
<feature type="domain" description="HTH arsR-type" evidence="4">
    <location>
        <begin position="3"/>
        <end position="98"/>
    </location>
</feature>
<evidence type="ECO:0000256" key="1">
    <source>
        <dbReference type="ARBA" id="ARBA00023015"/>
    </source>
</evidence>
<dbReference type="SMART" id="SM00418">
    <property type="entry name" value="HTH_ARSR"/>
    <property type="match status" value="1"/>
</dbReference>
<dbReference type="CDD" id="cd00090">
    <property type="entry name" value="HTH_ARSR"/>
    <property type="match status" value="1"/>
</dbReference>
<dbReference type="PANTHER" id="PTHR43132:SF2">
    <property type="entry name" value="ARSENICAL RESISTANCE OPERON REPRESSOR ARSR-RELATED"/>
    <property type="match status" value="1"/>
</dbReference>
<dbReference type="InterPro" id="IPR001845">
    <property type="entry name" value="HTH_ArsR_DNA-bd_dom"/>
</dbReference>